<keyword evidence="12" id="KW-1185">Reference proteome</keyword>
<evidence type="ECO:0000256" key="9">
    <source>
        <dbReference type="ARBA" id="ARBA00049558"/>
    </source>
</evidence>
<dbReference type="NCBIfam" id="NF004064">
    <property type="entry name" value="PRK05578.1"/>
    <property type="match status" value="1"/>
</dbReference>
<dbReference type="STRING" id="1965070.A0A3S3QL75"/>
<evidence type="ECO:0000256" key="8">
    <source>
        <dbReference type="ARBA" id="ARBA00032005"/>
    </source>
</evidence>
<evidence type="ECO:0000313" key="12">
    <source>
        <dbReference type="Proteomes" id="UP000285301"/>
    </source>
</evidence>
<dbReference type="InterPro" id="IPR002125">
    <property type="entry name" value="CMP_dCMP_dom"/>
</dbReference>
<dbReference type="EC" id="3.5.4.5" evidence="4"/>
<protein>
    <recommendedName>
        <fullName evidence="4">cytidine deaminase</fullName>
        <ecNumber evidence="4">3.5.4.5</ecNumber>
    </recommendedName>
    <alternativeName>
        <fullName evidence="8">Cytidine aminohydrolase</fullName>
    </alternativeName>
</protein>
<evidence type="ECO:0000256" key="4">
    <source>
        <dbReference type="ARBA" id="ARBA00012783"/>
    </source>
</evidence>
<dbReference type="OrthoDB" id="414540at2759"/>
<keyword evidence="5" id="KW-0479">Metal-binding</keyword>
<dbReference type="PROSITE" id="PS00903">
    <property type="entry name" value="CYT_DCMP_DEAMINASES_1"/>
    <property type="match status" value="1"/>
</dbReference>
<dbReference type="CDD" id="cd01283">
    <property type="entry name" value="cytidine_deaminase"/>
    <property type="match status" value="1"/>
</dbReference>
<comment type="cofactor">
    <cofactor evidence="1">
        <name>Zn(2+)</name>
        <dbReference type="ChEBI" id="CHEBI:29105"/>
    </cofactor>
</comment>
<dbReference type="FunFam" id="3.40.140.10:FF:000008">
    <property type="entry name" value="Cytidine deaminase"/>
    <property type="match status" value="1"/>
</dbReference>
<dbReference type="Pfam" id="PF00383">
    <property type="entry name" value="dCMP_cyt_deam_1"/>
    <property type="match status" value="1"/>
</dbReference>
<name>A0A3S3QL75_9ACAR</name>
<dbReference type="GO" id="GO:0005829">
    <property type="term" value="C:cytosol"/>
    <property type="evidence" value="ECO:0007669"/>
    <property type="project" value="TreeGrafter"/>
</dbReference>
<evidence type="ECO:0000259" key="10">
    <source>
        <dbReference type="PROSITE" id="PS51747"/>
    </source>
</evidence>
<evidence type="ECO:0000256" key="5">
    <source>
        <dbReference type="ARBA" id="ARBA00022723"/>
    </source>
</evidence>
<gene>
    <name evidence="11" type="ORF">B4U79_12740</name>
</gene>
<dbReference type="InterPro" id="IPR016192">
    <property type="entry name" value="APOBEC/CMP_deaminase_Zn-bd"/>
</dbReference>
<dbReference type="PROSITE" id="PS51747">
    <property type="entry name" value="CYT_DCMP_DEAMINASES_2"/>
    <property type="match status" value="1"/>
</dbReference>
<reference evidence="11 12" key="1">
    <citation type="journal article" date="2018" name="Gigascience">
        <title>Genomes of trombidid mites reveal novel predicted allergens and laterally-transferred genes associated with secondary metabolism.</title>
        <authorList>
            <person name="Dong X."/>
            <person name="Chaisiri K."/>
            <person name="Xia D."/>
            <person name="Armstrong S.D."/>
            <person name="Fang Y."/>
            <person name="Donnelly M.J."/>
            <person name="Kadowaki T."/>
            <person name="McGarry J.W."/>
            <person name="Darby A.C."/>
            <person name="Makepeace B.L."/>
        </authorList>
    </citation>
    <scope>NUCLEOTIDE SEQUENCE [LARGE SCALE GENOMIC DNA]</scope>
    <source>
        <strain evidence="11">UoL-WK</strain>
    </source>
</reference>
<evidence type="ECO:0000256" key="6">
    <source>
        <dbReference type="ARBA" id="ARBA00022801"/>
    </source>
</evidence>
<comment type="catalytic activity">
    <reaction evidence="9">
        <text>cytidine + H2O + H(+) = uridine + NH4(+)</text>
        <dbReference type="Rhea" id="RHEA:16069"/>
        <dbReference type="ChEBI" id="CHEBI:15377"/>
        <dbReference type="ChEBI" id="CHEBI:15378"/>
        <dbReference type="ChEBI" id="CHEBI:16704"/>
        <dbReference type="ChEBI" id="CHEBI:17562"/>
        <dbReference type="ChEBI" id="CHEBI:28938"/>
        <dbReference type="EC" id="3.5.4.5"/>
    </reaction>
</comment>
<evidence type="ECO:0000313" key="11">
    <source>
        <dbReference type="EMBL" id="RWS10466.1"/>
    </source>
</evidence>
<comment type="function">
    <text evidence="2">This enzyme scavenges exogenous and endogenous cytidine and 2'-deoxycytidine for UMP synthesis.</text>
</comment>
<comment type="caution">
    <text evidence="11">The sequence shown here is derived from an EMBL/GenBank/DDBJ whole genome shotgun (WGS) entry which is preliminary data.</text>
</comment>
<evidence type="ECO:0000256" key="3">
    <source>
        <dbReference type="ARBA" id="ARBA00006576"/>
    </source>
</evidence>
<dbReference type="PANTHER" id="PTHR11644:SF2">
    <property type="entry name" value="CYTIDINE DEAMINASE"/>
    <property type="match status" value="1"/>
</dbReference>
<dbReference type="InterPro" id="IPR050202">
    <property type="entry name" value="Cyt/Deoxycyt_deaminase"/>
</dbReference>
<dbReference type="GO" id="GO:0042802">
    <property type="term" value="F:identical protein binding"/>
    <property type="evidence" value="ECO:0007669"/>
    <property type="project" value="UniProtKB-ARBA"/>
</dbReference>
<dbReference type="InterPro" id="IPR016193">
    <property type="entry name" value="Cytidine_deaminase-like"/>
</dbReference>
<dbReference type="AlphaFoldDB" id="A0A3S3QL75"/>
<dbReference type="GO" id="GO:0055086">
    <property type="term" value="P:nucleobase-containing small molecule metabolic process"/>
    <property type="evidence" value="ECO:0007669"/>
    <property type="project" value="UniProtKB-ARBA"/>
</dbReference>
<dbReference type="Proteomes" id="UP000285301">
    <property type="component" value="Unassembled WGS sequence"/>
</dbReference>
<keyword evidence="6" id="KW-0378">Hydrolase</keyword>
<dbReference type="SUPFAM" id="SSF53927">
    <property type="entry name" value="Cytidine deaminase-like"/>
    <property type="match status" value="1"/>
</dbReference>
<dbReference type="PANTHER" id="PTHR11644">
    <property type="entry name" value="CYTIDINE DEAMINASE"/>
    <property type="match status" value="1"/>
</dbReference>
<feature type="domain" description="CMP/dCMP-type deaminase" evidence="10">
    <location>
        <begin position="7"/>
        <end position="103"/>
    </location>
</feature>
<accession>A0A3S3QL75</accession>
<dbReference type="GO" id="GO:0004126">
    <property type="term" value="F:cytidine deaminase activity"/>
    <property type="evidence" value="ECO:0007669"/>
    <property type="project" value="UniProtKB-EC"/>
</dbReference>
<evidence type="ECO:0000256" key="1">
    <source>
        <dbReference type="ARBA" id="ARBA00001947"/>
    </source>
</evidence>
<keyword evidence="7" id="KW-0862">Zinc</keyword>
<evidence type="ECO:0000256" key="2">
    <source>
        <dbReference type="ARBA" id="ARBA00003949"/>
    </source>
</evidence>
<evidence type="ECO:0000256" key="7">
    <source>
        <dbReference type="ARBA" id="ARBA00022833"/>
    </source>
</evidence>
<sequence length="103" mass="11051">MYELSEDQIQELVTKSLEGAKYSYSPYSGFPVGAALLCEDGSLYTGSNVENVSYGLGICAERTAIVKAVSEGKLKFKAIAIISPALDDFISPCGACRQFLLEV</sequence>
<dbReference type="GO" id="GO:0072527">
    <property type="term" value="P:pyrimidine-containing compound metabolic process"/>
    <property type="evidence" value="ECO:0007669"/>
    <property type="project" value="UniProtKB-ARBA"/>
</dbReference>
<proteinExistence type="inferred from homology"/>
<organism evidence="11 12">
    <name type="scientific">Dinothrombium tinctorium</name>
    <dbReference type="NCBI Taxonomy" id="1965070"/>
    <lineage>
        <taxon>Eukaryota</taxon>
        <taxon>Metazoa</taxon>
        <taxon>Ecdysozoa</taxon>
        <taxon>Arthropoda</taxon>
        <taxon>Chelicerata</taxon>
        <taxon>Arachnida</taxon>
        <taxon>Acari</taxon>
        <taxon>Acariformes</taxon>
        <taxon>Trombidiformes</taxon>
        <taxon>Prostigmata</taxon>
        <taxon>Anystina</taxon>
        <taxon>Parasitengona</taxon>
        <taxon>Trombidioidea</taxon>
        <taxon>Trombidiidae</taxon>
        <taxon>Dinothrombium</taxon>
    </lineage>
</organism>
<dbReference type="GO" id="GO:0008270">
    <property type="term" value="F:zinc ion binding"/>
    <property type="evidence" value="ECO:0007669"/>
    <property type="project" value="InterPro"/>
</dbReference>
<dbReference type="Gene3D" id="3.40.140.10">
    <property type="entry name" value="Cytidine Deaminase, domain 2"/>
    <property type="match status" value="1"/>
</dbReference>
<dbReference type="EMBL" id="NCKU01002087">
    <property type="protein sequence ID" value="RWS10466.1"/>
    <property type="molecule type" value="Genomic_DNA"/>
</dbReference>
<comment type="similarity">
    <text evidence="3">Belongs to the cytidine and deoxycytidylate deaminase family.</text>
</comment>